<comment type="caution">
    <text evidence="2">The sequence shown here is derived from an EMBL/GenBank/DDBJ whole genome shotgun (WGS) entry which is preliminary data.</text>
</comment>
<dbReference type="OrthoDB" id="9790005at2"/>
<dbReference type="InterPro" id="IPR029044">
    <property type="entry name" value="Nucleotide-diphossugar_trans"/>
</dbReference>
<name>A0A3E2NV59_9SPHI</name>
<dbReference type="Proteomes" id="UP000260823">
    <property type="component" value="Unassembled WGS sequence"/>
</dbReference>
<sequence length="307" mass="34521">MTKQVKTALLIPTYNAGALWSEVLKSVMAQTLTPERKVIVDSGSSDNTVRLAAEYGFEVITIPKAEFNHGATRQLLVDRVEGVDVCVFLTQDAILADPMSLRNIVNIFETDDQVGIAYGRQLPHKGSKTLETHARLYNYPPVSEVLSIKDKEKLGFRIFFCSNSFSAYRRSALMSVSGFPSDSIMGEDAIVAAKLLQAGQKKAYVANATVRHSHTYTLGQEFRRYFDTRVFHEQNIWLLNDFGKAGGEGLKFVKSEIGYVMKHDKLSIFKSIASVFAKWMGYNSGRFYKRLPVSVVTKLSMHGFYWK</sequence>
<dbReference type="GO" id="GO:0044010">
    <property type="term" value="P:single-species biofilm formation"/>
    <property type="evidence" value="ECO:0007669"/>
    <property type="project" value="TreeGrafter"/>
</dbReference>
<gene>
    <name evidence="2" type="ORF">DYU05_04115</name>
</gene>
<dbReference type="InterPro" id="IPR050834">
    <property type="entry name" value="Glycosyltransf_2"/>
</dbReference>
<keyword evidence="2" id="KW-0808">Transferase</keyword>
<evidence type="ECO:0000313" key="2">
    <source>
        <dbReference type="EMBL" id="RFZ84801.1"/>
    </source>
</evidence>
<dbReference type="InterPro" id="IPR001173">
    <property type="entry name" value="Glyco_trans_2-like"/>
</dbReference>
<evidence type="ECO:0000313" key="3">
    <source>
        <dbReference type="Proteomes" id="UP000260823"/>
    </source>
</evidence>
<accession>A0A3E2NV59</accession>
<keyword evidence="3" id="KW-1185">Reference proteome</keyword>
<reference evidence="2 3" key="1">
    <citation type="submission" date="2018-08" db="EMBL/GenBank/DDBJ databases">
        <title>Mucilaginibacter terrae sp. nov., isolated from manganese diggings.</title>
        <authorList>
            <person name="Huang Y."/>
            <person name="Zhou Z."/>
        </authorList>
    </citation>
    <scope>NUCLEOTIDE SEQUENCE [LARGE SCALE GENOMIC DNA]</scope>
    <source>
        <strain evidence="2 3">ZH6</strain>
    </source>
</reference>
<dbReference type="GO" id="GO:0016740">
    <property type="term" value="F:transferase activity"/>
    <property type="evidence" value="ECO:0007669"/>
    <property type="project" value="UniProtKB-KW"/>
</dbReference>
<dbReference type="AlphaFoldDB" id="A0A3E2NV59"/>
<dbReference type="Pfam" id="PF00535">
    <property type="entry name" value="Glycos_transf_2"/>
    <property type="match status" value="1"/>
</dbReference>
<dbReference type="EMBL" id="QWDE01000001">
    <property type="protein sequence ID" value="RFZ84801.1"/>
    <property type="molecule type" value="Genomic_DNA"/>
</dbReference>
<dbReference type="RefSeq" id="WP_117381703.1">
    <property type="nucleotide sequence ID" value="NZ_QWDE01000001.1"/>
</dbReference>
<dbReference type="PANTHER" id="PTHR43685">
    <property type="entry name" value="GLYCOSYLTRANSFERASE"/>
    <property type="match status" value="1"/>
</dbReference>
<dbReference type="PANTHER" id="PTHR43685:SF13">
    <property type="entry name" value="O ANTIGEN BIOSYNTHESIS RHAMNOSYLTRANSFERASE RFBN"/>
    <property type="match status" value="1"/>
</dbReference>
<organism evidence="2 3">
    <name type="scientific">Mucilaginibacter terrenus</name>
    <dbReference type="NCBI Taxonomy" id="2482727"/>
    <lineage>
        <taxon>Bacteria</taxon>
        <taxon>Pseudomonadati</taxon>
        <taxon>Bacteroidota</taxon>
        <taxon>Sphingobacteriia</taxon>
        <taxon>Sphingobacteriales</taxon>
        <taxon>Sphingobacteriaceae</taxon>
        <taxon>Mucilaginibacter</taxon>
    </lineage>
</organism>
<evidence type="ECO:0000259" key="1">
    <source>
        <dbReference type="Pfam" id="PF00535"/>
    </source>
</evidence>
<protein>
    <submittedName>
        <fullName evidence="2">Glycosyltransferase</fullName>
    </submittedName>
</protein>
<dbReference type="SUPFAM" id="SSF53448">
    <property type="entry name" value="Nucleotide-diphospho-sugar transferases"/>
    <property type="match status" value="1"/>
</dbReference>
<dbReference type="Gene3D" id="3.90.550.10">
    <property type="entry name" value="Spore Coat Polysaccharide Biosynthesis Protein SpsA, Chain A"/>
    <property type="match status" value="1"/>
</dbReference>
<feature type="domain" description="Glycosyltransferase 2-like" evidence="1">
    <location>
        <begin position="10"/>
        <end position="173"/>
    </location>
</feature>
<proteinExistence type="predicted"/>